<feature type="domain" description="ABC transmembrane type-1" evidence="8">
    <location>
        <begin position="95"/>
        <end position="305"/>
    </location>
</feature>
<proteinExistence type="inferred from homology"/>
<comment type="caution">
    <text evidence="9">The sequence shown here is derived from an EMBL/GenBank/DDBJ whole genome shotgun (WGS) entry which is preliminary data.</text>
</comment>
<evidence type="ECO:0000256" key="7">
    <source>
        <dbReference type="RuleBase" id="RU363032"/>
    </source>
</evidence>
<name>A0A3A1U233_9MICO</name>
<feature type="transmembrane region" description="Helical" evidence="7">
    <location>
        <begin position="236"/>
        <end position="258"/>
    </location>
</feature>
<comment type="similarity">
    <text evidence="7">Belongs to the binding-protein-dependent transport system permease family.</text>
</comment>
<dbReference type="Gene3D" id="1.10.3720.10">
    <property type="entry name" value="MetI-like"/>
    <property type="match status" value="1"/>
</dbReference>
<feature type="transmembrane region" description="Helical" evidence="7">
    <location>
        <begin position="101"/>
        <end position="123"/>
    </location>
</feature>
<dbReference type="InterPro" id="IPR045621">
    <property type="entry name" value="BPD_transp_1_N"/>
</dbReference>
<keyword evidence="4 7" id="KW-0812">Transmembrane</keyword>
<dbReference type="OrthoDB" id="9778910at2"/>
<organism evidence="9 10">
    <name type="scientific">Amnibacterium setariae</name>
    <dbReference type="NCBI Taxonomy" id="2306585"/>
    <lineage>
        <taxon>Bacteria</taxon>
        <taxon>Bacillati</taxon>
        <taxon>Actinomycetota</taxon>
        <taxon>Actinomycetes</taxon>
        <taxon>Micrococcales</taxon>
        <taxon>Microbacteriaceae</taxon>
        <taxon>Amnibacterium</taxon>
    </lineage>
</organism>
<evidence type="ECO:0000313" key="10">
    <source>
        <dbReference type="Proteomes" id="UP000265742"/>
    </source>
</evidence>
<keyword evidence="5 7" id="KW-1133">Transmembrane helix</keyword>
<feature type="transmembrane region" description="Helical" evidence="7">
    <location>
        <begin position="130"/>
        <end position="158"/>
    </location>
</feature>
<evidence type="ECO:0000256" key="6">
    <source>
        <dbReference type="ARBA" id="ARBA00023136"/>
    </source>
</evidence>
<keyword evidence="10" id="KW-1185">Reference proteome</keyword>
<dbReference type="RefSeq" id="WP_119480794.1">
    <property type="nucleotide sequence ID" value="NZ_QXTG01000001.1"/>
</dbReference>
<evidence type="ECO:0000256" key="3">
    <source>
        <dbReference type="ARBA" id="ARBA00022475"/>
    </source>
</evidence>
<gene>
    <name evidence="9" type="ORF">D1781_03105</name>
</gene>
<evidence type="ECO:0000256" key="4">
    <source>
        <dbReference type="ARBA" id="ARBA00022692"/>
    </source>
</evidence>
<sequence length="316" mass="32826">MLRFLATRVALLLLGLLVAAVLIFAVLRVLPGDVAQVVGGTQASAAQVARIRSELGLDRPVVLQFLDWIGGVARLDLGRSLVTGSPVAAELGQKLEVTLPLAGLSLLFGLGLGLPLGVLSAVLHRRAGGFLIAAAAQLLAAVPVVFAGVLLILLLGSWLHLLPVQGFPLDGWRQPGRAFASLILPALTIGVVEGAVVLRFTRSATLEALGQDHVRAAAARGMTLNRALVVHGLPGVLLSVVSVIGLEIAALLVGAVVVEQLFQLPGVGRMLVADVGNRDLVKVQSELLVLTGLILVVGAVVDVVHRLVDPREREAA</sequence>
<dbReference type="GO" id="GO:0005886">
    <property type="term" value="C:plasma membrane"/>
    <property type="evidence" value="ECO:0007669"/>
    <property type="project" value="UniProtKB-SubCell"/>
</dbReference>
<dbReference type="Pfam" id="PF00528">
    <property type="entry name" value="BPD_transp_1"/>
    <property type="match status" value="1"/>
</dbReference>
<dbReference type="InterPro" id="IPR000515">
    <property type="entry name" value="MetI-like"/>
</dbReference>
<evidence type="ECO:0000256" key="5">
    <source>
        <dbReference type="ARBA" id="ARBA00022989"/>
    </source>
</evidence>
<dbReference type="AlphaFoldDB" id="A0A3A1U233"/>
<dbReference type="SUPFAM" id="SSF161098">
    <property type="entry name" value="MetI-like"/>
    <property type="match status" value="1"/>
</dbReference>
<dbReference type="GO" id="GO:0055085">
    <property type="term" value="P:transmembrane transport"/>
    <property type="evidence" value="ECO:0007669"/>
    <property type="project" value="InterPro"/>
</dbReference>
<dbReference type="InterPro" id="IPR035906">
    <property type="entry name" value="MetI-like_sf"/>
</dbReference>
<evidence type="ECO:0000313" key="9">
    <source>
        <dbReference type="EMBL" id="RIX30433.1"/>
    </source>
</evidence>
<dbReference type="Pfam" id="PF19300">
    <property type="entry name" value="BPD_transp_1_N"/>
    <property type="match status" value="1"/>
</dbReference>
<keyword evidence="3" id="KW-1003">Cell membrane</keyword>
<evidence type="ECO:0000259" key="8">
    <source>
        <dbReference type="PROSITE" id="PS50928"/>
    </source>
</evidence>
<protein>
    <submittedName>
        <fullName evidence="9">ABC transporter permease</fullName>
    </submittedName>
</protein>
<dbReference type="EMBL" id="QXTG01000001">
    <property type="protein sequence ID" value="RIX30433.1"/>
    <property type="molecule type" value="Genomic_DNA"/>
</dbReference>
<comment type="subcellular location">
    <subcellularLocation>
        <location evidence="1 7">Cell membrane</location>
        <topology evidence="1 7">Multi-pass membrane protein</topology>
    </subcellularLocation>
</comment>
<dbReference type="PROSITE" id="PS50928">
    <property type="entry name" value="ABC_TM1"/>
    <property type="match status" value="1"/>
</dbReference>
<accession>A0A3A1U233</accession>
<keyword evidence="6 7" id="KW-0472">Membrane</keyword>
<evidence type="ECO:0000256" key="2">
    <source>
        <dbReference type="ARBA" id="ARBA00022448"/>
    </source>
</evidence>
<keyword evidence="2 7" id="KW-0813">Transport</keyword>
<dbReference type="CDD" id="cd06261">
    <property type="entry name" value="TM_PBP2"/>
    <property type="match status" value="1"/>
</dbReference>
<evidence type="ECO:0000256" key="1">
    <source>
        <dbReference type="ARBA" id="ARBA00004651"/>
    </source>
</evidence>
<dbReference type="PANTHER" id="PTHR43163:SF3">
    <property type="entry name" value="PEPTIDE ABC TRANSPORTER PERMEASE PROTEIN"/>
    <property type="match status" value="1"/>
</dbReference>
<dbReference type="Proteomes" id="UP000265742">
    <property type="component" value="Unassembled WGS sequence"/>
</dbReference>
<feature type="transmembrane region" description="Helical" evidence="7">
    <location>
        <begin position="287"/>
        <end position="308"/>
    </location>
</feature>
<reference evidence="10" key="1">
    <citation type="submission" date="2018-09" db="EMBL/GenBank/DDBJ databases">
        <authorList>
            <person name="Kim I."/>
        </authorList>
    </citation>
    <scope>NUCLEOTIDE SEQUENCE [LARGE SCALE GENOMIC DNA]</scope>
    <source>
        <strain evidence="10">DD4a</strain>
    </source>
</reference>
<dbReference type="PANTHER" id="PTHR43163">
    <property type="entry name" value="DIPEPTIDE TRANSPORT SYSTEM PERMEASE PROTEIN DPPB-RELATED"/>
    <property type="match status" value="1"/>
</dbReference>
<feature type="transmembrane region" description="Helical" evidence="7">
    <location>
        <begin position="178"/>
        <end position="198"/>
    </location>
</feature>